<dbReference type="PANTHER" id="PTHR21432">
    <property type="entry name" value="ACETYL-COA HYDROLASE-RELATED"/>
    <property type="match status" value="1"/>
</dbReference>
<evidence type="ECO:0000259" key="4">
    <source>
        <dbReference type="Pfam" id="PF13336"/>
    </source>
</evidence>
<dbReference type="Gene3D" id="3.40.1080.10">
    <property type="entry name" value="Glutaconate Coenzyme A-transferase"/>
    <property type="match status" value="1"/>
</dbReference>
<evidence type="ECO:0000259" key="3">
    <source>
        <dbReference type="Pfam" id="PF02550"/>
    </source>
</evidence>
<organism evidence="5 6">
    <name type="scientific">Crassostrea virginica</name>
    <name type="common">Eastern oyster</name>
    <dbReference type="NCBI Taxonomy" id="6565"/>
    <lineage>
        <taxon>Eukaryota</taxon>
        <taxon>Metazoa</taxon>
        <taxon>Spiralia</taxon>
        <taxon>Lophotrochozoa</taxon>
        <taxon>Mollusca</taxon>
        <taxon>Bivalvia</taxon>
        <taxon>Autobranchia</taxon>
        <taxon>Pteriomorphia</taxon>
        <taxon>Ostreida</taxon>
        <taxon>Ostreoidea</taxon>
        <taxon>Ostreidae</taxon>
        <taxon>Crassostrea</taxon>
    </lineage>
</organism>
<dbReference type="SUPFAM" id="SSF100950">
    <property type="entry name" value="NagB/RpiA/CoA transferase-like"/>
    <property type="match status" value="2"/>
</dbReference>
<dbReference type="Gene3D" id="3.40.1080.20">
    <property type="entry name" value="Acetyl-CoA hydrolase/transferase C-terminal domain"/>
    <property type="match status" value="1"/>
</dbReference>
<dbReference type="InterPro" id="IPR038460">
    <property type="entry name" value="AcetylCoA_hyd_C_sf"/>
</dbReference>
<name>A0A8B8A931_CRAVI</name>
<dbReference type="Proteomes" id="UP000694844">
    <property type="component" value="Chromosome 5"/>
</dbReference>
<sequence>MMHILLKIPRLLVPTSRFGACVSRSFYIYSPEPLHALLDKEPTWKTADQAVEAIKSGQRVYIQGGASSPQTLVDAMCAHASKSGLKDIEVIEAPIQAKAPYTDPKYEGIFRPNSFFISASIRKAVEEGRADTIPIFLSEIPLLFRRRLLNLDVALISVSPIDKHGFCSLGPGVDCTRAAVQNAQFIIGFVNKQMPRTFGDGLVHSSHIDVLVEGDEALNEIPPTSLTPEIQEIAKLIADNLVEDGATIQTGIGNLPAAVLHKLQNHKDLGIHTEMFSDSVVDLVECGAITNAKKAIQTGKIVSSFAIGSKRLYQFMDDNSFVAMCDCSFTNNQSVICQNPRVTAINTCLEIDITGQVCSDSLGTYMYSGFGGQIDFIRGAAVSLDGEGKPIIACTSTIHKHDAQGKPMEESRIVTNLKPGAGVVTTRAHVHYIVTEYGIAYLFGKNLRQRAYELIKVAHPKHREALEKAAYERLKCMPSP</sequence>
<dbReference type="Pfam" id="PF02550">
    <property type="entry name" value="AcetylCoA_hydro"/>
    <property type="match status" value="1"/>
</dbReference>
<evidence type="ECO:0000313" key="6">
    <source>
        <dbReference type="RefSeq" id="XP_022286374.1"/>
    </source>
</evidence>
<dbReference type="InterPro" id="IPR026888">
    <property type="entry name" value="AcetylCoA_hyd_C"/>
</dbReference>
<feature type="domain" description="Acetyl-CoA hydrolase/transferase N-terminal" evidence="3">
    <location>
        <begin position="46"/>
        <end position="217"/>
    </location>
</feature>
<evidence type="ECO:0000256" key="2">
    <source>
        <dbReference type="ARBA" id="ARBA00022679"/>
    </source>
</evidence>
<dbReference type="InterPro" id="IPR046433">
    <property type="entry name" value="ActCoA_hydro"/>
</dbReference>
<dbReference type="PANTHER" id="PTHR21432:SF20">
    <property type="entry name" value="ACETYL-COA HYDROLASE"/>
    <property type="match status" value="1"/>
</dbReference>
<gene>
    <name evidence="6" type="primary">LOC111099226</name>
</gene>
<dbReference type="InterPro" id="IPR037171">
    <property type="entry name" value="NagB/RpiA_transferase-like"/>
</dbReference>
<dbReference type="Gene3D" id="3.30.750.70">
    <property type="entry name" value="4-hydroxybutyrate coenzyme like domains"/>
    <property type="match status" value="1"/>
</dbReference>
<evidence type="ECO:0000313" key="5">
    <source>
        <dbReference type="Proteomes" id="UP000694844"/>
    </source>
</evidence>
<feature type="domain" description="Acetyl-CoA hydrolase/transferase C-terminal" evidence="4">
    <location>
        <begin position="308"/>
        <end position="470"/>
    </location>
</feature>
<accession>A0A8B8A931</accession>
<dbReference type="RefSeq" id="XP_022286374.1">
    <property type="nucleotide sequence ID" value="XM_022430666.1"/>
</dbReference>
<proteinExistence type="inferred from homology"/>
<comment type="similarity">
    <text evidence="1">Belongs to the acetyl-CoA hydrolase/transferase family.</text>
</comment>
<dbReference type="GO" id="GO:0005739">
    <property type="term" value="C:mitochondrion"/>
    <property type="evidence" value="ECO:0007669"/>
    <property type="project" value="TreeGrafter"/>
</dbReference>
<dbReference type="AlphaFoldDB" id="A0A8B8A931"/>
<reference evidence="6" key="1">
    <citation type="submission" date="2025-08" db="UniProtKB">
        <authorList>
            <consortium name="RefSeq"/>
        </authorList>
    </citation>
    <scope>IDENTIFICATION</scope>
    <source>
        <tissue evidence="6">Whole sample</tissue>
    </source>
</reference>
<dbReference type="GO" id="GO:0006083">
    <property type="term" value="P:acetate metabolic process"/>
    <property type="evidence" value="ECO:0007669"/>
    <property type="project" value="InterPro"/>
</dbReference>
<keyword evidence="5" id="KW-1185">Reference proteome</keyword>
<dbReference type="KEGG" id="cvn:111099226"/>
<dbReference type="GeneID" id="111099226"/>
<evidence type="ECO:0000256" key="1">
    <source>
        <dbReference type="ARBA" id="ARBA00009632"/>
    </source>
</evidence>
<dbReference type="OrthoDB" id="10250396at2759"/>
<keyword evidence="2" id="KW-0808">Transferase</keyword>
<dbReference type="InterPro" id="IPR003702">
    <property type="entry name" value="ActCoA_hydro_N"/>
</dbReference>
<dbReference type="GO" id="GO:0008775">
    <property type="term" value="F:acetate CoA-transferase activity"/>
    <property type="evidence" value="ECO:0007669"/>
    <property type="project" value="InterPro"/>
</dbReference>
<protein>
    <submittedName>
        <fullName evidence="6">Uncharacterized protein LOC111099226</fullName>
    </submittedName>
</protein>
<dbReference type="Pfam" id="PF13336">
    <property type="entry name" value="AcetylCoA_hyd_C"/>
    <property type="match status" value="1"/>
</dbReference>